<organism evidence="2">
    <name type="scientific">marine sediment metagenome</name>
    <dbReference type="NCBI Taxonomy" id="412755"/>
    <lineage>
        <taxon>unclassified sequences</taxon>
        <taxon>metagenomes</taxon>
        <taxon>ecological metagenomes</taxon>
    </lineage>
</organism>
<protein>
    <recommendedName>
        <fullName evidence="1">TIR domain-containing protein</fullName>
    </recommendedName>
</protein>
<dbReference type="AlphaFoldDB" id="X1E6H0"/>
<dbReference type="PROSITE" id="PS50104">
    <property type="entry name" value="TIR"/>
    <property type="match status" value="1"/>
</dbReference>
<sequence>VEYFKNLPNLYDKISFDDLISRTSLSRTDLIKIIEKLVFDGEIEATISSNILEFKKEPASPSSYTSETSSVEAREKREEMLVFLSYATKDAEMYKIPELARMLEEYKDIGKVLYWQEDIHDSIIEYMNDNLGKCNGVLLFCSPNALESTPVKKEWMAAEALKKPIIPIFFKPEHIPPLLSDRLGLEFDNFDFQKNVRGIHDIFLKKTRS</sequence>
<name>X1E6H0_9ZZZZ</name>
<feature type="domain" description="TIR" evidence="1">
    <location>
        <begin position="78"/>
        <end position="200"/>
    </location>
</feature>
<accession>X1E6H0</accession>
<gene>
    <name evidence="2" type="ORF">S03H2_10068</name>
</gene>
<dbReference type="Pfam" id="PF13676">
    <property type="entry name" value="TIR_2"/>
    <property type="match status" value="1"/>
</dbReference>
<proteinExistence type="predicted"/>
<comment type="caution">
    <text evidence="2">The sequence shown here is derived from an EMBL/GenBank/DDBJ whole genome shotgun (WGS) entry which is preliminary data.</text>
</comment>
<dbReference type="InterPro" id="IPR000157">
    <property type="entry name" value="TIR_dom"/>
</dbReference>
<feature type="non-terminal residue" evidence="2">
    <location>
        <position position="1"/>
    </location>
</feature>
<reference evidence="2" key="1">
    <citation type="journal article" date="2014" name="Front. Microbiol.">
        <title>High frequency of phylogenetically diverse reductive dehalogenase-homologous genes in deep subseafloor sedimentary metagenomes.</title>
        <authorList>
            <person name="Kawai M."/>
            <person name="Futagami T."/>
            <person name="Toyoda A."/>
            <person name="Takaki Y."/>
            <person name="Nishi S."/>
            <person name="Hori S."/>
            <person name="Arai W."/>
            <person name="Tsubouchi T."/>
            <person name="Morono Y."/>
            <person name="Uchiyama I."/>
            <person name="Ito T."/>
            <person name="Fujiyama A."/>
            <person name="Inagaki F."/>
            <person name="Takami H."/>
        </authorList>
    </citation>
    <scope>NUCLEOTIDE SEQUENCE</scope>
    <source>
        <strain evidence="2">Expedition CK06-06</strain>
    </source>
</reference>
<dbReference type="SUPFAM" id="SSF52200">
    <property type="entry name" value="Toll/Interleukin receptor TIR domain"/>
    <property type="match status" value="1"/>
</dbReference>
<dbReference type="EMBL" id="BARU01005200">
    <property type="protein sequence ID" value="GAH28162.1"/>
    <property type="molecule type" value="Genomic_DNA"/>
</dbReference>
<evidence type="ECO:0000259" key="1">
    <source>
        <dbReference type="PROSITE" id="PS50104"/>
    </source>
</evidence>
<dbReference type="Gene3D" id="3.40.50.10140">
    <property type="entry name" value="Toll/interleukin-1 receptor homology (TIR) domain"/>
    <property type="match status" value="1"/>
</dbReference>
<dbReference type="InterPro" id="IPR035897">
    <property type="entry name" value="Toll_tir_struct_dom_sf"/>
</dbReference>
<evidence type="ECO:0000313" key="2">
    <source>
        <dbReference type="EMBL" id="GAH28162.1"/>
    </source>
</evidence>
<dbReference type="GO" id="GO:0007165">
    <property type="term" value="P:signal transduction"/>
    <property type="evidence" value="ECO:0007669"/>
    <property type="project" value="InterPro"/>
</dbReference>